<dbReference type="GO" id="GO:0015293">
    <property type="term" value="F:symporter activity"/>
    <property type="evidence" value="ECO:0007669"/>
    <property type="project" value="InterPro"/>
</dbReference>
<keyword evidence="1" id="KW-0762">Sugar transport</keyword>
<keyword evidence="2" id="KW-0812">Transmembrane</keyword>
<dbReference type="Gene3D" id="1.20.1250.20">
    <property type="entry name" value="MFS general substrate transporter like domains"/>
    <property type="match status" value="1"/>
</dbReference>
<name>A0A844ELN2_9LACO</name>
<feature type="non-terminal residue" evidence="3">
    <location>
        <position position="171"/>
    </location>
</feature>
<accession>A0A844ELN2</accession>
<evidence type="ECO:0000256" key="2">
    <source>
        <dbReference type="SAM" id="Phobius"/>
    </source>
</evidence>
<reference evidence="3 4" key="1">
    <citation type="submission" date="2019-11" db="EMBL/GenBank/DDBJ databases">
        <title>Draft Genome Sequence of Plant Growth-Promoting Rhizosphere-Associated Bacteria.</title>
        <authorList>
            <person name="Vasilyev I.Y."/>
            <person name="Radchenko V."/>
            <person name="Ilnitskaya E.V."/>
        </authorList>
    </citation>
    <scope>NUCLEOTIDE SEQUENCE [LARGE SCALE GENOMIC DNA]</scope>
    <source>
        <strain evidence="3 4">VRA_07sq_f</strain>
    </source>
</reference>
<keyword evidence="1" id="KW-0813">Transport</keyword>
<dbReference type="SUPFAM" id="SSF103473">
    <property type="entry name" value="MFS general substrate transporter"/>
    <property type="match status" value="1"/>
</dbReference>
<comment type="caution">
    <text evidence="3">The sequence shown here is derived from an EMBL/GenBank/DDBJ whole genome shotgun (WGS) entry which is preliminary data.</text>
</comment>
<dbReference type="PANTHER" id="PTHR11328:SF24">
    <property type="entry name" value="MAJOR FACILITATOR SUPERFAMILY (MFS) PROFILE DOMAIN-CONTAINING PROTEIN"/>
    <property type="match status" value="1"/>
</dbReference>
<feature type="transmembrane region" description="Helical" evidence="2">
    <location>
        <begin position="107"/>
        <end position="124"/>
    </location>
</feature>
<keyword evidence="2" id="KW-0472">Membrane</keyword>
<feature type="transmembrane region" description="Helical" evidence="2">
    <location>
        <begin position="28"/>
        <end position="57"/>
    </location>
</feature>
<dbReference type="GO" id="GO:0008643">
    <property type="term" value="P:carbohydrate transport"/>
    <property type="evidence" value="ECO:0007669"/>
    <property type="project" value="InterPro"/>
</dbReference>
<dbReference type="Proteomes" id="UP000491237">
    <property type="component" value="Unassembled WGS sequence"/>
</dbReference>
<dbReference type="PANTHER" id="PTHR11328">
    <property type="entry name" value="MAJOR FACILITATOR SUPERFAMILY DOMAIN-CONTAINING PROTEIN"/>
    <property type="match status" value="1"/>
</dbReference>
<evidence type="ECO:0000256" key="1">
    <source>
        <dbReference type="ARBA" id="ARBA00022597"/>
    </source>
</evidence>
<evidence type="ECO:0000313" key="3">
    <source>
        <dbReference type="EMBL" id="MSE20674.1"/>
    </source>
</evidence>
<evidence type="ECO:0000313" key="4">
    <source>
        <dbReference type="Proteomes" id="UP000491237"/>
    </source>
</evidence>
<dbReference type="InterPro" id="IPR036259">
    <property type="entry name" value="MFS_trans_sf"/>
</dbReference>
<keyword evidence="2" id="KW-1133">Transmembrane helix</keyword>
<sequence>MDNQKQVVHDGWDEYANKRIYKSRGKIGIWRSLGFGVFSFFSISMQGLVGAWLMFFYTTFAGLSAGQGATIFLIGRVADAIVSLVMGNISDNIYKYKLGRMFGRRHIFILIAAPSVLVAITMWVAGMSFWYYLITYLIVTVLMSTLQIPWETLPNEMTKDFNERTKMSTTR</sequence>
<gene>
    <name evidence="3" type="ORF">GKC44_05280</name>
</gene>
<feature type="transmembrane region" description="Helical" evidence="2">
    <location>
        <begin position="130"/>
        <end position="150"/>
    </location>
</feature>
<dbReference type="GO" id="GO:0005886">
    <property type="term" value="C:plasma membrane"/>
    <property type="evidence" value="ECO:0007669"/>
    <property type="project" value="TreeGrafter"/>
</dbReference>
<dbReference type="InterPro" id="IPR039672">
    <property type="entry name" value="MFS_2"/>
</dbReference>
<organism evidence="3 4">
    <name type="scientific">Lentilactobacillus parabuchneri</name>
    <dbReference type="NCBI Taxonomy" id="152331"/>
    <lineage>
        <taxon>Bacteria</taxon>
        <taxon>Bacillati</taxon>
        <taxon>Bacillota</taxon>
        <taxon>Bacilli</taxon>
        <taxon>Lactobacillales</taxon>
        <taxon>Lactobacillaceae</taxon>
        <taxon>Lentilactobacillus</taxon>
    </lineage>
</organism>
<dbReference type="Pfam" id="PF13347">
    <property type="entry name" value="MFS_2"/>
    <property type="match status" value="1"/>
</dbReference>
<dbReference type="AlphaFoldDB" id="A0A844ELN2"/>
<protein>
    <submittedName>
        <fullName evidence="3">MFS transporter</fullName>
    </submittedName>
</protein>
<dbReference type="EMBL" id="WKKY01000121">
    <property type="protein sequence ID" value="MSE20674.1"/>
    <property type="molecule type" value="Genomic_DNA"/>
</dbReference>
<feature type="transmembrane region" description="Helical" evidence="2">
    <location>
        <begin position="69"/>
        <end position="86"/>
    </location>
</feature>
<proteinExistence type="predicted"/>